<gene>
    <name evidence="3" type="primary">Pde4dip_1</name>
    <name evidence="3" type="ORF">BUCCAP_R15187</name>
</gene>
<dbReference type="GO" id="GO:1903358">
    <property type="term" value="P:regulation of Golgi organization"/>
    <property type="evidence" value="ECO:0007669"/>
    <property type="project" value="TreeGrafter"/>
</dbReference>
<dbReference type="GO" id="GO:0005813">
    <property type="term" value="C:centrosome"/>
    <property type="evidence" value="ECO:0007669"/>
    <property type="project" value="TreeGrafter"/>
</dbReference>
<dbReference type="GO" id="GO:0007098">
    <property type="term" value="P:centrosome cycle"/>
    <property type="evidence" value="ECO:0007669"/>
    <property type="project" value="TreeGrafter"/>
</dbReference>
<dbReference type="EMBL" id="VWZO01000243">
    <property type="protein sequence ID" value="NXH09315.1"/>
    <property type="molecule type" value="Genomic_DNA"/>
</dbReference>
<feature type="coiled-coil region" evidence="1">
    <location>
        <begin position="748"/>
        <end position="778"/>
    </location>
</feature>
<feature type="coiled-coil region" evidence="1">
    <location>
        <begin position="178"/>
        <end position="205"/>
    </location>
</feature>
<dbReference type="OrthoDB" id="10255000at2759"/>
<dbReference type="InterPro" id="IPR052593">
    <property type="entry name" value="MT-associated_AKAP9-binding"/>
</dbReference>
<feature type="compositionally biased region" description="Basic and acidic residues" evidence="2">
    <location>
        <begin position="131"/>
        <end position="143"/>
    </location>
</feature>
<feature type="region of interest" description="Disordered" evidence="2">
    <location>
        <begin position="73"/>
        <end position="160"/>
    </location>
</feature>
<dbReference type="PANTHER" id="PTHR46501">
    <property type="entry name" value="MYOMEGALIN"/>
    <property type="match status" value="1"/>
</dbReference>
<evidence type="ECO:0000256" key="1">
    <source>
        <dbReference type="SAM" id="Coils"/>
    </source>
</evidence>
<reference evidence="3 4" key="1">
    <citation type="submission" date="2019-09" db="EMBL/GenBank/DDBJ databases">
        <title>Bird 10,000 Genomes (B10K) Project - Family phase.</title>
        <authorList>
            <person name="Zhang G."/>
        </authorList>
    </citation>
    <scope>NUCLEOTIDE SEQUENCE [LARGE SCALE GENOMIC DNA]</scope>
    <source>
        <strain evidence="3">B10K-DU-001-16</strain>
        <tissue evidence="3">Muscle</tissue>
    </source>
</reference>
<feature type="coiled-coil region" evidence="1">
    <location>
        <begin position="811"/>
        <end position="901"/>
    </location>
</feature>
<feature type="non-terminal residue" evidence="3">
    <location>
        <position position="1141"/>
    </location>
</feature>
<keyword evidence="1" id="KW-0175">Coiled coil</keyword>
<keyword evidence="4" id="KW-1185">Reference proteome</keyword>
<feature type="region of interest" description="Disordered" evidence="2">
    <location>
        <begin position="554"/>
        <end position="601"/>
    </location>
</feature>
<evidence type="ECO:0000313" key="3">
    <source>
        <dbReference type="EMBL" id="NXH09315.1"/>
    </source>
</evidence>
<dbReference type="Proteomes" id="UP000534107">
    <property type="component" value="Unassembled WGS sequence"/>
</dbReference>
<proteinExistence type="predicted"/>
<sequence>SSPRAPKESRGIERTLMGSTAPIVIERELKAEEELRELKAQLEEAGFSSVSHMRQEPWAMLSLCLENAELKERMGETTSLLESGEQEEAGLGSSLEPEPRRLQRKSRSTLGDCGDSQAIQSGRGAVPTKRPSLEARFQDDTPKKLCPGTPGGGDRSHVEGTVRSRGWPGLGAELCSQVAQGQRQCQELQDKLAASEAMVQAQAEQLEKYHILLREPHTQQLSKQVQVDFQDLGYETCGRSETEADRDETTSPGKKRWDSGDPCALVTWHGEVTLHPVSSAECEEPDVFSEPSLGEELGSPCLPGMPRAGKASQKATVPPDVGALQQHIQDLKAQLLNANKVIQNLQRHARSISVTSGYTSSAERPLLGPTALASPVHSLTDEDEGWQSDSHSTLCPPALRTHRDLQHLVHRVTQLEAQLSTVKLGDVLPKELQSATWPGKYNSLIQAQARELSHLRQTLREGRGVSRSLSQHLHDALRSFEDLLRGTDIDYYLGQNFRKQLAQGRQLAERLSDKLSTRDRQGGEDKTSHELLALRLSRELQEKEKMIERLEAKLQERCESPGSSRPPSESSRSATSSSFVSEGLEPCSDGDTASECSQCREEPTQVTGHHFDSLSKPVSAPLPALASGLPPFLPAGPPPPAVPLVLGCCGSPGCSLAEAQQELQVLRRQLGESVTLPVAPAKPTASLGPFGDGSKAPASLCRHGVLQSLPETPKATQTHTLWNLPPPNQPLYGALPSGYPSSQKLTGADLLEEHLLEIRSLRQRLEESICTNDRLREQLEHRLASASKANGLPSDIYAQTPELGLQLSGEIQALREDNRTLRLQRDHLSQELARVQEAFLAASSRAREAEAELGQRRGEQRRLAEELAERQENVRQLRDERHALQEDNNRLQHTVTLLQQQCEEHCLLLQTLRAELHAYESLPGPSAENRAGCFPSPPVRDVGTSSAAPVFSLLPSDTSVAQRMDEPRGTDPLVTKSEGPVGAHVIGRLDTYRALEQHILEGKALASKLMCLTRPVLGLTNCPLPGKQVVEWMSVGPLWSSASTLHCVLEGCVSLLAAFWSTMLPISPAQYQGKVSTGLVADGVLRLDACSSSCSSGSRSRSCRVRSRRCRPSSPRGRMLCRARPSDCAALSSSRTAWSAS</sequence>
<accession>A0A7K9H8D1</accession>
<feature type="region of interest" description="Disordered" evidence="2">
    <location>
        <begin position="238"/>
        <end position="258"/>
    </location>
</feature>
<feature type="non-terminal residue" evidence="3">
    <location>
        <position position="1"/>
    </location>
</feature>
<dbReference type="GO" id="GO:0090063">
    <property type="term" value="P:positive regulation of microtubule nucleation"/>
    <property type="evidence" value="ECO:0007669"/>
    <property type="project" value="TreeGrafter"/>
</dbReference>
<feature type="compositionally biased region" description="Low complexity" evidence="2">
    <location>
        <begin position="560"/>
        <end position="581"/>
    </location>
</feature>
<dbReference type="PANTHER" id="PTHR46501:SF2">
    <property type="entry name" value="MYOMEGALIN"/>
    <property type="match status" value="1"/>
</dbReference>
<organism evidence="3 4">
    <name type="scientific">Bucco capensis</name>
    <name type="common">collared puffbird</name>
    <dbReference type="NCBI Taxonomy" id="135168"/>
    <lineage>
        <taxon>Eukaryota</taxon>
        <taxon>Metazoa</taxon>
        <taxon>Chordata</taxon>
        <taxon>Craniata</taxon>
        <taxon>Vertebrata</taxon>
        <taxon>Euteleostomi</taxon>
        <taxon>Archelosauria</taxon>
        <taxon>Archosauria</taxon>
        <taxon>Dinosauria</taxon>
        <taxon>Saurischia</taxon>
        <taxon>Theropoda</taxon>
        <taxon>Coelurosauria</taxon>
        <taxon>Aves</taxon>
        <taxon>Neognathae</taxon>
        <taxon>Neoaves</taxon>
        <taxon>Telluraves</taxon>
        <taxon>Coraciimorphae</taxon>
        <taxon>Piciformes</taxon>
        <taxon>Bucconidae</taxon>
        <taxon>Bucco</taxon>
    </lineage>
</organism>
<name>A0A7K9H8D1_9PICI</name>
<comment type="caution">
    <text evidence="3">The sequence shown here is derived from an EMBL/GenBank/DDBJ whole genome shotgun (WGS) entry which is preliminary data.</text>
</comment>
<dbReference type="GO" id="GO:0005794">
    <property type="term" value="C:Golgi apparatus"/>
    <property type="evidence" value="ECO:0007669"/>
    <property type="project" value="TreeGrafter"/>
</dbReference>
<feature type="coiled-coil region" evidence="1">
    <location>
        <begin position="321"/>
        <end position="348"/>
    </location>
</feature>
<dbReference type="AlphaFoldDB" id="A0A7K9H8D1"/>
<dbReference type="GO" id="GO:0060090">
    <property type="term" value="F:molecular adaptor activity"/>
    <property type="evidence" value="ECO:0007669"/>
    <property type="project" value="TreeGrafter"/>
</dbReference>
<evidence type="ECO:0000256" key="2">
    <source>
        <dbReference type="SAM" id="MobiDB-lite"/>
    </source>
</evidence>
<protein>
    <submittedName>
        <fullName evidence="3">MYOME protein</fullName>
    </submittedName>
</protein>
<evidence type="ECO:0000313" key="4">
    <source>
        <dbReference type="Proteomes" id="UP000534107"/>
    </source>
</evidence>